<evidence type="ECO:0008006" key="4">
    <source>
        <dbReference type="Google" id="ProtNLM"/>
    </source>
</evidence>
<keyword evidence="1" id="KW-0812">Transmembrane</keyword>
<sequence length="197" mass="22112">MKLLIYTPIWFNLSLILLILSFGLLLDPLQKSALPQTNSIVLAKSPESQNQLSDMTGKDPQKDIRISVLQKFFSTYHSDLENEADFIVNASDSWGLDYKIIPAISMQESGGCKNIPLNSFNCWGLGIYGKNSLSFNSYQEAISQVAKTIKQSYFKNGLTNITLLEDKWNPNSTGQWSYGVNFFISKIKEIEVNISAP</sequence>
<dbReference type="EMBL" id="MFJN01000034">
    <property type="protein sequence ID" value="OGG20842.1"/>
    <property type="molecule type" value="Genomic_DNA"/>
</dbReference>
<dbReference type="AlphaFoldDB" id="A0A1F6A8M4"/>
<organism evidence="2 3">
    <name type="scientific">Candidatus Gottesmanbacteria bacterium RIFCSPHIGHO2_02_FULL_40_13</name>
    <dbReference type="NCBI Taxonomy" id="1798384"/>
    <lineage>
        <taxon>Bacteria</taxon>
        <taxon>Candidatus Gottesmaniibacteriota</taxon>
    </lineage>
</organism>
<reference evidence="2 3" key="1">
    <citation type="journal article" date="2016" name="Nat. Commun.">
        <title>Thousands of microbial genomes shed light on interconnected biogeochemical processes in an aquifer system.</title>
        <authorList>
            <person name="Anantharaman K."/>
            <person name="Brown C.T."/>
            <person name="Hug L.A."/>
            <person name="Sharon I."/>
            <person name="Castelle C.J."/>
            <person name="Probst A.J."/>
            <person name="Thomas B.C."/>
            <person name="Singh A."/>
            <person name="Wilkins M.J."/>
            <person name="Karaoz U."/>
            <person name="Brodie E.L."/>
            <person name="Williams K.H."/>
            <person name="Hubbard S.S."/>
            <person name="Banfield J.F."/>
        </authorList>
    </citation>
    <scope>NUCLEOTIDE SEQUENCE [LARGE SCALE GENOMIC DNA]</scope>
</reference>
<keyword evidence="1" id="KW-1133">Transmembrane helix</keyword>
<dbReference type="Proteomes" id="UP000177092">
    <property type="component" value="Unassembled WGS sequence"/>
</dbReference>
<evidence type="ECO:0000313" key="2">
    <source>
        <dbReference type="EMBL" id="OGG20842.1"/>
    </source>
</evidence>
<proteinExistence type="predicted"/>
<keyword evidence="1" id="KW-0472">Membrane</keyword>
<gene>
    <name evidence="2" type="ORF">A3D03_04160</name>
</gene>
<feature type="transmembrane region" description="Helical" evidence="1">
    <location>
        <begin position="6"/>
        <end position="26"/>
    </location>
</feature>
<evidence type="ECO:0000256" key="1">
    <source>
        <dbReference type="SAM" id="Phobius"/>
    </source>
</evidence>
<protein>
    <recommendedName>
        <fullName evidence="4">Mannosyl-glycoprotein endo-beta-N-acetylglucosamidase-like domain-containing protein</fullName>
    </recommendedName>
</protein>
<evidence type="ECO:0000313" key="3">
    <source>
        <dbReference type="Proteomes" id="UP000177092"/>
    </source>
</evidence>
<name>A0A1F6A8M4_9BACT</name>
<accession>A0A1F6A8M4</accession>
<dbReference type="STRING" id="1798384.A3D03_04160"/>
<comment type="caution">
    <text evidence="2">The sequence shown here is derived from an EMBL/GenBank/DDBJ whole genome shotgun (WGS) entry which is preliminary data.</text>
</comment>